<organism evidence="6 7">
    <name type="scientific">Primorskyibacter flagellatus</name>
    <dbReference type="NCBI Taxonomy" id="1387277"/>
    <lineage>
        <taxon>Bacteria</taxon>
        <taxon>Pseudomonadati</taxon>
        <taxon>Pseudomonadota</taxon>
        <taxon>Alphaproteobacteria</taxon>
        <taxon>Rhodobacterales</taxon>
        <taxon>Roseobacteraceae</taxon>
        <taxon>Primorskyibacter</taxon>
    </lineage>
</organism>
<evidence type="ECO:0000259" key="5">
    <source>
        <dbReference type="Pfam" id="PF02885"/>
    </source>
</evidence>
<dbReference type="GO" id="GO:0004048">
    <property type="term" value="F:anthranilate phosphoribosyltransferase activity"/>
    <property type="evidence" value="ECO:0007669"/>
    <property type="project" value="InterPro"/>
</dbReference>
<evidence type="ECO:0000259" key="4">
    <source>
        <dbReference type="Pfam" id="PF00591"/>
    </source>
</evidence>
<protein>
    <recommendedName>
        <fullName evidence="8">Anthranilate phosphoribosyltransferase</fullName>
    </recommendedName>
</protein>
<evidence type="ECO:0000313" key="7">
    <source>
        <dbReference type="Proteomes" id="UP000612855"/>
    </source>
</evidence>
<keyword evidence="1" id="KW-0328">Glycosyltransferase</keyword>
<reference evidence="7" key="1">
    <citation type="journal article" date="2019" name="Int. J. Syst. Evol. Microbiol.">
        <title>The Global Catalogue of Microorganisms (GCM) 10K type strain sequencing project: providing services to taxonomists for standard genome sequencing and annotation.</title>
        <authorList>
            <consortium name="The Broad Institute Genomics Platform"/>
            <consortium name="The Broad Institute Genome Sequencing Center for Infectious Disease"/>
            <person name="Wu L."/>
            <person name="Ma J."/>
        </authorList>
    </citation>
    <scope>NUCLEOTIDE SEQUENCE [LARGE SCALE GENOMIC DNA]</scope>
    <source>
        <strain evidence="7">CGMCC 1.12664</strain>
    </source>
</reference>
<sequence>MTLAIHVRTLGRGPGRSRSLTQEEAEDAMRLMLSGDAAPQAVGALLMLMRMKGETAEEIAGFAHAAQSAMPEVAGVALDWPSYAAGRTRGAPWFLNAARQVADAGHPVLLHGWNGGDDTVRAGLPAAGIAMANTADQATEVLARDGIVYMALETAHPALYALLRLRAVLGLRSCINTVCRMLNPGRATASVQGVFHPSYRLLQADAAQLLGWRSLTVIKGGGGEFERHPGKDIAAFGLRNGQPWQQAFPALSDETRRLKEDATDGDFESAIVAGTADLAFETLGQPPLAGAAE</sequence>
<dbReference type="InterPro" id="IPR005940">
    <property type="entry name" value="Anthranilate_Pribosyl_Tfrase"/>
</dbReference>
<dbReference type="NCBIfam" id="NF006564">
    <property type="entry name" value="PRK09071.1"/>
    <property type="match status" value="1"/>
</dbReference>
<evidence type="ECO:0000256" key="3">
    <source>
        <dbReference type="ARBA" id="ARBA00022822"/>
    </source>
</evidence>
<dbReference type="EMBL" id="BMFJ01000001">
    <property type="protein sequence ID" value="GGE29480.1"/>
    <property type="molecule type" value="Genomic_DNA"/>
</dbReference>
<feature type="domain" description="Glycosyl transferase family 3 N-terminal" evidence="5">
    <location>
        <begin position="13"/>
        <end position="68"/>
    </location>
</feature>
<name>A0A917A7X5_9RHOB</name>
<dbReference type="InterPro" id="IPR036320">
    <property type="entry name" value="Glycosyl_Trfase_fam3_N_dom_sf"/>
</dbReference>
<gene>
    <name evidence="6" type="ORF">GCM10011360_16940</name>
</gene>
<evidence type="ECO:0008006" key="8">
    <source>
        <dbReference type="Google" id="ProtNLM"/>
    </source>
</evidence>
<dbReference type="GO" id="GO:0000162">
    <property type="term" value="P:L-tryptophan biosynthetic process"/>
    <property type="evidence" value="ECO:0007669"/>
    <property type="project" value="UniProtKB-KW"/>
</dbReference>
<dbReference type="InterPro" id="IPR017459">
    <property type="entry name" value="Glycosyl_Trfase_fam3_N_dom"/>
</dbReference>
<evidence type="ECO:0000256" key="1">
    <source>
        <dbReference type="ARBA" id="ARBA00022676"/>
    </source>
</evidence>
<dbReference type="GO" id="GO:0005829">
    <property type="term" value="C:cytosol"/>
    <property type="evidence" value="ECO:0007669"/>
    <property type="project" value="TreeGrafter"/>
</dbReference>
<keyword evidence="7" id="KW-1185">Reference proteome</keyword>
<dbReference type="SUPFAM" id="SSF47648">
    <property type="entry name" value="Nucleoside phosphorylase/phosphoribosyltransferase N-terminal domain"/>
    <property type="match status" value="1"/>
</dbReference>
<comment type="caution">
    <text evidence="6">The sequence shown here is derived from an EMBL/GenBank/DDBJ whole genome shotgun (WGS) entry which is preliminary data.</text>
</comment>
<keyword evidence="3" id="KW-0028">Amino-acid biosynthesis</keyword>
<dbReference type="InterPro" id="IPR035902">
    <property type="entry name" value="Nuc_phospho_transferase"/>
</dbReference>
<dbReference type="AlphaFoldDB" id="A0A917A7X5"/>
<dbReference type="RefSeq" id="WP_188477219.1">
    <property type="nucleotide sequence ID" value="NZ_BMFJ01000001.1"/>
</dbReference>
<dbReference type="InterPro" id="IPR000312">
    <property type="entry name" value="Glycosyl_Trfase_fam3"/>
</dbReference>
<dbReference type="Pfam" id="PF02885">
    <property type="entry name" value="Glycos_trans_3N"/>
    <property type="match status" value="1"/>
</dbReference>
<dbReference type="Pfam" id="PF00591">
    <property type="entry name" value="Glycos_transf_3"/>
    <property type="match status" value="1"/>
</dbReference>
<dbReference type="PANTHER" id="PTHR43285">
    <property type="entry name" value="ANTHRANILATE PHOSPHORIBOSYLTRANSFERASE"/>
    <property type="match status" value="1"/>
</dbReference>
<accession>A0A917A7X5</accession>
<keyword evidence="2" id="KW-0808">Transferase</keyword>
<proteinExistence type="predicted"/>
<dbReference type="Proteomes" id="UP000612855">
    <property type="component" value="Unassembled WGS sequence"/>
</dbReference>
<keyword evidence="3" id="KW-0822">Tryptophan biosynthesis</keyword>
<evidence type="ECO:0000313" key="6">
    <source>
        <dbReference type="EMBL" id="GGE29480.1"/>
    </source>
</evidence>
<dbReference type="PANTHER" id="PTHR43285:SF2">
    <property type="entry name" value="ANTHRANILATE PHOSPHORIBOSYLTRANSFERASE"/>
    <property type="match status" value="1"/>
</dbReference>
<dbReference type="Gene3D" id="1.20.970.10">
    <property type="entry name" value="Transferase, Pyrimidine Nucleoside Phosphorylase, Chain C"/>
    <property type="match status" value="1"/>
</dbReference>
<dbReference type="Gene3D" id="3.40.1030.10">
    <property type="entry name" value="Nucleoside phosphorylase/phosphoribosyltransferase catalytic domain"/>
    <property type="match status" value="1"/>
</dbReference>
<dbReference type="SUPFAM" id="SSF52418">
    <property type="entry name" value="Nucleoside phosphorylase/phosphoribosyltransferase catalytic domain"/>
    <property type="match status" value="1"/>
</dbReference>
<feature type="domain" description="Glycosyl transferase family 3" evidence="4">
    <location>
        <begin position="124"/>
        <end position="227"/>
    </location>
</feature>
<evidence type="ECO:0000256" key="2">
    <source>
        <dbReference type="ARBA" id="ARBA00022679"/>
    </source>
</evidence>
<keyword evidence="3" id="KW-0057">Aromatic amino acid biosynthesis</keyword>